<feature type="transmembrane region" description="Helical" evidence="1">
    <location>
        <begin position="46"/>
        <end position="62"/>
    </location>
</feature>
<dbReference type="Pfam" id="PF07853">
    <property type="entry name" value="DUF1648"/>
    <property type="match status" value="1"/>
</dbReference>
<proteinExistence type="predicted"/>
<keyword evidence="1" id="KW-0472">Membrane</keyword>
<dbReference type="InterPro" id="IPR012867">
    <property type="entry name" value="DUF1648"/>
</dbReference>
<accession>A0ABR8PW19</accession>
<protein>
    <submittedName>
        <fullName evidence="3">DUF1648 domain-containing protein</fullName>
    </submittedName>
</protein>
<dbReference type="RefSeq" id="WP_143315286.1">
    <property type="nucleotide sequence ID" value="NZ_JACSRA010000022.1"/>
</dbReference>
<organism evidence="3 4">
    <name type="scientific">Clostridium cibarium</name>
    <dbReference type="NCBI Taxonomy" id="2762247"/>
    <lineage>
        <taxon>Bacteria</taxon>
        <taxon>Bacillati</taxon>
        <taxon>Bacillota</taxon>
        <taxon>Clostridia</taxon>
        <taxon>Eubacteriales</taxon>
        <taxon>Clostridiaceae</taxon>
        <taxon>Clostridium</taxon>
    </lineage>
</organism>
<comment type="caution">
    <text evidence="3">The sequence shown here is derived from an EMBL/GenBank/DDBJ whole genome shotgun (WGS) entry which is preliminary data.</text>
</comment>
<evidence type="ECO:0000313" key="3">
    <source>
        <dbReference type="EMBL" id="MBD7912345.1"/>
    </source>
</evidence>
<sequence length="69" mass="8252">MKFNKKDILILVIPIIIIIISTPFLPDQIPMQWNYNGDVNWYLNKRLSFLLGFIPFIVYKSYKAKRGYK</sequence>
<name>A0ABR8PW19_9CLOT</name>
<feature type="domain" description="DUF1648" evidence="2">
    <location>
        <begin position="9"/>
        <end position="52"/>
    </location>
</feature>
<evidence type="ECO:0000259" key="2">
    <source>
        <dbReference type="Pfam" id="PF07853"/>
    </source>
</evidence>
<reference evidence="3 4" key="1">
    <citation type="submission" date="2020-08" db="EMBL/GenBank/DDBJ databases">
        <title>A Genomic Blueprint of the Chicken Gut Microbiome.</title>
        <authorList>
            <person name="Gilroy R."/>
            <person name="Ravi A."/>
            <person name="Getino M."/>
            <person name="Pursley I."/>
            <person name="Horton D.L."/>
            <person name="Alikhan N.-F."/>
            <person name="Baker D."/>
            <person name="Gharbi K."/>
            <person name="Hall N."/>
            <person name="Watson M."/>
            <person name="Adriaenssens E.M."/>
            <person name="Foster-Nyarko E."/>
            <person name="Jarju S."/>
            <person name="Secka A."/>
            <person name="Antonio M."/>
            <person name="Oren A."/>
            <person name="Chaudhuri R."/>
            <person name="La Ragione R.M."/>
            <person name="Hildebrand F."/>
            <person name="Pallen M.J."/>
        </authorList>
    </citation>
    <scope>NUCLEOTIDE SEQUENCE [LARGE SCALE GENOMIC DNA]</scope>
    <source>
        <strain evidence="3 4">Sa3CVN1</strain>
    </source>
</reference>
<dbReference type="EMBL" id="JACSRA010000022">
    <property type="protein sequence ID" value="MBD7912345.1"/>
    <property type="molecule type" value="Genomic_DNA"/>
</dbReference>
<gene>
    <name evidence="3" type="ORF">H9661_13360</name>
</gene>
<dbReference type="Proteomes" id="UP000627781">
    <property type="component" value="Unassembled WGS sequence"/>
</dbReference>
<keyword evidence="4" id="KW-1185">Reference proteome</keyword>
<keyword evidence="1" id="KW-1133">Transmembrane helix</keyword>
<evidence type="ECO:0000256" key="1">
    <source>
        <dbReference type="SAM" id="Phobius"/>
    </source>
</evidence>
<feature type="transmembrane region" description="Helical" evidence="1">
    <location>
        <begin position="7"/>
        <end position="26"/>
    </location>
</feature>
<evidence type="ECO:0000313" key="4">
    <source>
        <dbReference type="Proteomes" id="UP000627781"/>
    </source>
</evidence>
<keyword evidence="1" id="KW-0812">Transmembrane</keyword>